<keyword evidence="3" id="KW-1185">Reference proteome</keyword>
<dbReference type="Pfam" id="PF00797">
    <property type="entry name" value="Acetyltransf_2"/>
    <property type="match status" value="1"/>
</dbReference>
<accession>A0ABR6MHD4</accession>
<keyword evidence="2" id="KW-0012">Acyltransferase</keyword>
<dbReference type="Gene3D" id="3.30.2140.10">
    <property type="entry name" value="Arylamine N-acetyltransferase"/>
    <property type="match status" value="1"/>
</dbReference>
<dbReference type="InterPro" id="IPR001447">
    <property type="entry name" value="Arylamine_N-AcTrfase"/>
</dbReference>
<organism evidence="2 3">
    <name type="scientific">Micromonospora echinospora</name>
    <name type="common">Micromonospora purpurea</name>
    <dbReference type="NCBI Taxonomy" id="1877"/>
    <lineage>
        <taxon>Bacteria</taxon>
        <taxon>Bacillati</taxon>
        <taxon>Actinomycetota</taxon>
        <taxon>Actinomycetes</taxon>
        <taxon>Micromonosporales</taxon>
        <taxon>Micromonosporaceae</taxon>
        <taxon>Micromonospora</taxon>
    </lineage>
</organism>
<dbReference type="SUPFAM" id="SSF54001">
    <property type="entry name" value="Cysteine proteinases"/>
    <property type="match status" value="1"/>
</dbReference>
<proteinExistence type="inferred from homology"/>
<sequence>MLDDTLVDAYLNRIGVARPERLDAEALRLLHAQHELTVPFETIDYHLGKEIFIDERVVEKIVYQNRGGGCGEINNAFHYLLEALGFDVTLHQGRVWLGHAFTPPYNHSVTTVRIGADRWLVDVGLGRSSRYPLLLESPQAQEDPHGTFSTKRVADNATDVYRADALQYRFYDEPVVAADGMQVLWWYRTSPDSPFLQNLSCTLPTENGRIILRENKLVVIDGDERRIERLTNDDDLLAAYDKYFGIKLDAPPKPSPHVKKSMRMSYERD</sequence>
<reference evidence="2 3" key="1">
    <citation type="submission" date="2020-08" db="EMBL/GenBank/DDBJ databases">
        <title>Sequencing the genomes of 1000 actinobacteria strains.</title>
        <authorList>
            <person name="Klenk H.-P."/>
        </authorList>
    </citation>
    <scope>NUCLEOTIDE SEQUENCE [LARGE SCALE GENOMIC DNA]</scope>
    <source>
        <strain evidence="2 3">DSM 43036</strain>
    </source>
</reference>
<name>A0ABR6MHD4_MICEC</name>
<protein>
    <submittedName>
        <fullName evidence="2">N-hydroxyarylamine O-acetyltransferase</fullName>
        <ecNumber evidence="2">2.3.1.118</ecNumber>
    </submittedName>
</protein>
<comment type="similarity">
    <text evidence="1">Belongs to the arylamine N-acetyltransferase family.</text>
</comment>
<dbReference type="RefSeq" id="WP_184686556.1">
    <property type="nucleotide sequence ID" value="NZ_JACHJC010000001.1"/>
</dbReference>
<dbReference type="EMBL" id="JACHJC010000001">
    <property type="protein sequence ID" value="MBB5114773.1"/>
    <property type="molecule type" value="Genomic_DNA"/>
</dbReference>
<dbReference type="PANTHER" id="PTHR11786:SF0">
    <property type="entry name" value="ARYLAMINE N-ACETYLTRANSFERASE 4-RELATED"/>
    <property type="match status" value="1"/>
</dbReference>
<dbReference type="PANTHER" id="PTHR11786">
    <property type="entry name" value="N-HYDROXYARYLAMINE O-ACETYLTRANSFERASE"/>
    <property type="match status" value="1"/>
</dbReference>
<dbReference type="Proteomes" id="UP000618986">
    <property type="component" value="Unassembled WGS sequence"/>
</dbReference>
<dbReference type="GO" id="GO:0046990">
    <property type="term" value="F:N-hydroxyarylamine O-acetyltransferase activity"/>
    <property type="evidence" value="ECO:0007669"/>
    <property type="project" value="UniProtKB-EC"/>
</dbReference>
<dbReference type="InterPro" id="IPR038765">
    <property type="entry name" value="Papain-like_cys_pep_sf"/>
</dbReference>
<evidence type="ECO:0000313" key="2">
    <source>
        <dbReference type="EMBL" id="MBB5114773.1"/>
    </source>
</evidence>
<dbReference type="Gene3D" id="2.40.128.150">
    <property type="entry name" value="Cysteine proteinases"/>
    <property type="match status" value="1"/>
</dbReference>
<comment type="caution">
    <text evidence="2">The sequence shown here is derived from an EMBL/GenBank/DDBJ whole genome shotgun (WGS) entry which is preliminary data.</text>
</comment>
<gene>
    <name evidence="2" type="ORF">FHU28_004612</name>
</gene>
<keyword evidence="2" id="KW-0808">Transferase</keyword>
<dbReference type="EC" id="2.3.1.118" evidence="2"/>
<evidence type="ECO:0000313" key="3">
    <source>
        <dbReference type="Proteomes" id="UP000618986"/>
    </source>
</evidence>
<evidence type="ECO:0000256" key="1">
    <source>
        <dbReference type="ARBA" id="ARBA00006547"/>
    </source>
</evidence>
<dbReference type="GeneID" id="300295148"/>